<protein>
    <submittedName>
        <fullName evidence="2">Uncharacterized protein</fullName>
    </submittedName>
</protein>
<evidence type="ECO:0000313" key="2">
    <source>
        <dbReference type="EMBL" id="CAB4041743.1"/>
    </source>
</evidence>
<dbReference type="AlphaFoldDB" id="A0A7D9K5I7"/>
<feature type="region of interest" description="Disordered" evidence="1">
    <location>
        <begin position="438"/>
        <end position="461"/>
    </location>
</feature>
<feature type="compositionally biased region" description="Acidic residues" evidence="1">
    <location>
        <begin position="441"/>
        <end position="458"/>
    </location>
</feature>
<reference evidence="2" key="1">
    <citation type="submission" date="2020-04" db="EMBL/GenBank/DDBJ databases">
        <authorList>
            <person name="Alioto T."/>
            <person name="Alioto T."/>
            <person name="Gomez Garrido J."/>
        </authorList>
    </citation>
    <scope>NUCLEOTIDE SEQUENCE</scope>
    <source>
        <strain evidence="2">A484AB</strain>
    </source>
</reference>
<evidence type="ECO:0000256" key="1">
    <source>
        <dbReference type="SAM" id="MobiDB-lite"/>
    </source>
</evidence>
<comment type="caution">
    <text evidence="2">The sequence shown here is derived from an EMBL/GenBank/DDBJ whole genome shotgun (WGS) entry which is preliminary data.</text>
</comment>
<keyword evidence="3" id="KW-1185">Reference proteome</keyword>
<dbReference type="Proteomes" id="UP001152795">
    <property type="component" value="Unassembled WGS sequence"/>
</dbReference>
<dbReference type="InterPro" id="IPR011044">
    <property type="entry name" value="Quino_amine_DH_bsu"/>
</dbReference>
<name>A0A7D9K5I7_PARCT</name>
<organism evidence="2 3">
    <name type="scientific">Paramuricea clavata</name>
    <name type="common">Red gorgonian</name>
    <name type="synonym">Violescent sea-whip</name>
    <dbReference type="NCBI Taxonomy" id="317549"/>
    <lineage>
        <taxon>Eukaryota</taxon>
        <taxon>Metazoa</taxon>
        <taxon>Cnidaria</taxon>
        <taxon>Anthozoa</taxon>
        <taxon>Octocorallia</taxon>
        <taxon>Malacalcyonacea</taxon>
        <taxon>Plexauridae</taxon>
        <taxon>Paramuricea</taxon>
    </lineage>
</organism>
<feature type="non-terminal residue" evidence="2">
    <location>
        <position position="491"/>
    </location>
</feature>
<accession>A0A7D9K5I7</accession>
<proteinExistence type="predicted"/>
<dbReference type="SUPFAM" id="SSF50969">
    <property type="entry name" value="YVTN repeat-like/Quinoprotein amine dehydrogenase"/>
    <property type="match status" value="1"/>
</dbReference>
<sequence length="491" mass="54892">KNEMAFVCNKGHSCIRTIKGVHSFQAVKFVGTLKTHPLPVNWKPEGLTVVSKNTLEISKGNTIHLVCMDCTFTGGQLVSVLDNLESPRALFISDTGTPETLLVADGKTIKAINLNTKTVEVAARGFKQAFDKEADGKYKVQSTIGTGNAGCSDGPASKAQLSEPTGLSFDFDSVIFWCFGGSKNGYIKLYSAVDFACRFMDAIRQIYHAIGFLPKKEQNYLAKGVAESVKSLQGHIQSFKRLGMQDILAHLNLYAFVNEARKEHGFAKRKLKGQYRHPTLQQYVHTFQDLMKELQVQRGENPLLPSEIDRVQAGDYLFLAGDIVAINPGTEDKWWLVQVNKPHHSSKYRSGCHVFGFWLAEEDTIDMSVSGKDYSLLTQSVKTYFGTIIKDNNNVPLVIPVDELKSGWQNGQVVYAFTEEYCRTLDFISDSLRKGRHAADNNEEDGASDLEADEDDGQPPDIHEVELMAMQRRRRVVRDVEGQIFSSYRDL</sequence>
<dbReference type="OrthoDB" id="5987099at2759"/>
<dbReference type="EMBL" id="CACRXK020028849">
    <property type="protein sequence ID" value="CAB4041743.1"/>
    <property type="molecule type" value="Genomic_DNA"/>
</dbReference>
<evidence type="ECO:0000313" key="3">
    <source>
        <dbReference type="Proteomes" id="UP001152795"/>
    </source>
</evidence>
<gene>
    <name evidence="2" type="ORF">PACLA_8A035152</name>
</gene>